<name>A0A2G7T3X2_9FLAO</name>
<sequence>MAACSFSRPARSFFRVVAEELRIRAGLDGRACLRRQLVRFGRCLAIGSALARLRLQLGQGGLCCCGAGGLALGLRLPALFALACLFQLLVGDGVLAILGQHHGICRVWLGRRSIAPGLRYRFHSGCSRSACRISGGRWRAAGFLGRCRGIAMQPSVEHLGQLIGRQFAARAIQRILM</sequence>
<protein>
    <submittedName>
        <fullName evidence="1">Uncharacterized protein</fullName>
    </submittedName>
</protein>
<accession>A0A2G7T3X2</accession>
<evidence type="ECO:0000313" key="1">
    <source>
        <dbReference type="EMBL" id="PII34610.1"/>
    </source>
</evidence>
<comment type="caution">
    <text evidence="1">The sequence shown here is derived from an EMBL/GenBank/DDBJ whole genome shotgun (WGS) entry which is preliminary data.</text>
</comment>
<organism evidence="1">
    <name type="scientific">Chryseobacterium sp. B5</name>
    <dbReference type="NCBI Taxonomy" id="2050562"/>
    <lineage>
        <taxon>Bacteria</taxon>
        <taxon>Pseudomonadati</taxon>
        <taxon>Bacteroidota</taxon>
        <taxon>Flavobacteriia</taxon>
        <taxon>Flavobacteriales</taxon>
        <taxon>Weeksellaceae</taxon>
        <taxon>Chryseobacterium group</taxon>
        <taxon>Chryseobacterium</taxon>
    </lineage>
</organism>
<dbReference type="EMBL" id="PEKC01000092">
    <property type="protein sequence ID" value="PII34610.1"/>
    <property type="molecule type" value="Genomic_DNA"/>
</dbReference>
<dbReference type="AlphaFoldDB" id="A0A2G7T3X2"/>
<gene>
    <name evidence="1" type="ORF">CTI11_19695</name>
</gene>
<reference evidence="1" key="1">
    <citation type="submission" date="2017-10" db="EMBL/GenBank/DDBJ databases">
        <title>Chryseobacterium sp. B5 is a hydrocarbonoclastic and plant growth promoting bacterium.</title>
        <authorList>
            <person name="Thijs S."/>
            <person name="Gkorezis P."/>
            <person name="Van Hamme J."/>
        </authorList>
    </citation>
    <scope>NUCLEOTIDE SEQUENCE</scope>
    <source>
        <strain evidence="1">B5</strain>
    </source>
</reference>
<proteinExistence type="predicted"/>